<gene>
    <name evidence="1" type="ORF">H4W34_003447</name>
</gene>
<dbReference type="RefSeq" id="WP_192760132.1">
    <property type="nucleotide sequence ID" value="NZ_JADBDZ010000001.1"/>
</dbReference>
<protein>
    <submittedName>
        <fullName evidence="1">DHA1 family bicyclomycin/chloramphenicol resistance-like MFS transporter</fullName>
    </submittedName>
</protein>
<accession>A0ABR9JSR3</accession>
<dbReference type="EMBL" id="JADBDZ010000001">
    <property type="protein sequence ID" value="MBE1533614.1"/>
    <property type="molecule type" value="Genomic_DNA"/>
</dbReference>
<proteinExistence type="predicted"/>
<comment type="caution">
    <text evidence="1">The sequence shown here is derived from an EMBL/GenBank/DDBJ whole genome shotgun (WGS) entry which is preliminary data.</text>
</comment>
<evidence type="ECO:0000313" key="2">
    <source>
        <dbReference type="Proteomes" id="UP000627838"/>
    </source>
</evidence>
<dbReference type="Proteomes" id="UP000627838">
    <property type="component" value="Unassembled WGS sequence"/>
</dbReference>
<evidence type="ECO:0000313" key="1">
    <source>
        <dbReference type="EMBL" id="MBE1533614.1"/>
    </source>
</evidence>
<organism evidence="1 2">
    <name type="scientific">Actinomadura algeriensis</name>
    <dbReference type="NCBI Taxonomy" id="1679523"/>
    <lineage>
        <taxon>Bacteria</taxon>
        <taxon>Bacillati</taxon>
        <taxon>Actinomycetota</taxon>
        <taxon>Actinomycetes</taxon>
        <taxon>Streptosporangiales</taxon>
        <taxon>Thermomonosporaceae</taxon>
        <taxon>Actinomadura</taxon>
    </lineage>
</organism>
<sequence length="96" mass="9720">MPRSRVSAAGAVAQALLVLLAGETFAGTWITLFVVLWGIGMLFPATMSLGRPLGRAAPGAASALLGGLRFALGAPARTAAALVALVRPWRGHGEVA</sequence>
<name>A0ABR9JSR3_9ACTN</name>
<reference evidence="1 2" key="1">
    <citation type="submission" date="2020-10" db="EMBL/GenBank/DDBJ databases">
        <title>Sequencing the genomes of 1000 actinobacteria strains.</title>
        <authorList>
            <person name="Klenk H.-P."/>
        </authorList>
    </citation>
    <scope>NUCLEOTIDE SEQUENCE [LARGE SCALE GENOMIC DNA]</scope>
    <source>
        <strain evidence="1 2">DSM 46744</strain>
    </source>
</reference>
<keyword evidence="2" id="KW-1185">Reference proteome</keyword>